<comment type="caution">
    <text evidence="1">The sequence shown here is derived from an EMBL/GenBank/DDBJ whole genome shotgun (WGS) entry which is preliminary data.</text>
</comment>
<evidence type="ECO:0000313" key="1">
    <source>
        <dbReference type="EMBL" id="CAG8586381.1"/>
    </source>
</evidence>
<keyword evidence="2" id="KW-1185">Reference proteome</keyword>
<name>A0A9N9G9B6_9GLOM</name>
<dbReference type="EMBL" id="CAJVPQ010002175">
    <property type="protein sequence ID" value="CAG8586381.1"/>
    <property type="molecule type" value="Genomic_DNA"/>
</dbReference>
<protein>
    <submittedName>
        <fullName evidence="1">17275_t:CDS:1</fullName>
    </submittedName>
</protein>
<accession>A0A9N9G9B6</accession>
<proteinExistence type="predicted"/>
<organism evidence="1 2">
    <name type="scientific">Funneliformis caledonium</name>
    <dbReference type="NCBI Taxonomy" id="1117310"/>
    <lineage>
        <taxon>Eukaryota</taxon>
        <taxon>Fungi</taxon>
        <taxon>Fungi incertae sedis</taxon>
        <taxon>Mucoromycota</taxon>
        <taxon>Glomeromycotina</taxon>
        <taxon>Glomeromycetes</taxon>
        <taxon>Glomerales</taxon>
        <taxon>Glomeraceae</taxon>
        <taxon>Funneliformis</taxon>
    </lineage>
</organism>
<gene>
    <name evidence="1" type="ORF">FCALED_LOCUS7859</name>
</gene>
<evidence type="ECO:0000313" key="2">
    <source>
        <dbReference type="Proteomes" id="UP000789570"/>
    </source>
</evidence>
<dbReference type="Proteomes" id="UP000789570">
    <property type="component" value="Unassembled WGS sequence"/>
</dbReference>
<sequence length="61" mass="6407">MLVAATGVSQNSWDLDFRGSLAKGGSPLHITIAVTKGVGSGSSLLSFNIKLLFEGLYHTRS</sequence>
<reference evidence="1" key="1">
    <citation type="submission" date="2021-06" db="EMBL/GenBank/DDBJ databases">
        <authorList>
            <person name="Kallberg Y."/>
            <person name="Tangrot J."/>
            <person name="Rosling A."/>
        </authorList>
    </citation>
    <scope>NUCLEOTIDE SEQUENCE</scope>
    <source>
        <strain evidence="1">UK204</strain>
    </source>
</reference>
<dbReference type="AlphaFoldDB" id="A0A9N9G9B6"/>